<dbReference type="FunFam" id="3.30.70.270:FF:000023">
    <property type="entry name" value="Pol"/>
    <property type="match status" value="1"/>
</dbReference>
<dbReference type="EC" id="2.7.7.49" evidence="1"/>
<feature type="domain" description="Integrase catalytic" evidence="9">
    <location>
        <begin position="641"/>
        <end position="800"/>
    </location>
</feature>
<feature type="domain" description="Reverse transcriptase" evidence="8">
    <location>
        <begin position="115"/>
        <end position="295"/>
    </location>
</feature>
<dbReference type="InterPro" id="IPR041373">
    <property type="entry name" value="RT_RNaseH"/>
</dbReference>
<evidence type="ECO:0000313" key="10">
    <source>
        <dbReference type="EMBL" id="MBY77645.1"/>
    </source>
</evidence>
<dbReference type="FunFam" id="1.10.340.70:FF:000001">
    <property type="entry name" value="Retrovirus-related Pol polyprotein from transposon gypsy-like Protein"/>
    <property type="match status" value="1"/>
</dbReference>
<dbReference type="GO" id="GO:0004519">
    <property type="term" value="F:endonuclease activity"/>
    <property type="evidence" value="ECO:0007669"/>
    <property type="project" value="UniProtKB-KW"/>
</dbReference>
<dbReference type="InterPro" id="IPR043128">
    <property type="entry name" value="Rev_trsase/Diguanyl_cyclase"/>
</dbReference>
<dbReference type="PANTHER" id="PTHR37984">
    <property type="entry name" value="PROTEIN CBG26694"/>
    <property type="match status" value="1"/>
</dbReference>
<organism evidence="10">
    <name type="scientific">Sipha flava</name>
    <name type="common">yellow sugarcane aphid</name>
    <dbReference type="NCBI Taxonomy" id="143950"/>
    <lineage>
        <taxon>Eukaryota</taxon>
        <taxon>Metazoa</taxon>
        <taxon>Ecdysozoa</taxon>
        <taxon>Arthropoda</taxon>
        <taxon>Hexapoda</taxon>
        <taxon>Insecta</taxon>
        <taxon>Pterygota</taxon>
        <taxon>Neoptera</taxon>
        <taxon>Paraneoptera</taxon>
        <taxon>Hemiptera</taxon>
        <taxon>Sternorrhyncha</taxon>
        <taxon>Aphidomorpha</taxon>
        <taxon>Aphidoidea</taxon>
        <taxon>Aphididae</taxon>
        <taxon>Sipha</taxon>
    </lineage>
</organism>
<dbReference type="GO" id="GO:0015074">
    <property type="term" value="P:DNA integration"/>
    <property type="evidence" value="ECO:0007669"/>
    <property type="project" value="InterPro"/>
</dbReference>
<dbReference type="PANTHER" id="PTHR37984:SF5">
    <property type="entry name" value="PROTEIN NYNRIN-LIKE"/>
    <property type="match status" value="1"/>
</dbReference>
<dbReference type="SUPFAM" id="SSF56672">
    <property type="entry name" value="DNA/RNA polymerases"/>
    <property type="match status" value="1"/>
</dbReference>
<dbReference type="Gene3D" id="3.30.420.10">
    <property type="entry name" value="Ribonuclease H-like superfamily/Ribonuclease H"/>
    <property type="match status" value="1"/>
</dbReference>
<dbReference type="Gene3D" id="1.10.340.70">
    <property type="match status" value="1"/>
</dbReference>
<dbReference type="GO" id="GO:0003964">
    <property type="term" value="F:RNA-directed DNA polymerase activity"/>
    <property type="evidence" value="ECO:0007669"/>
    <property type="project" value="UniProtKB-KW"/>
</dbReference>
<dbReference type="InterPro" id="IPR050951">
    <property type="entry name" value="Retrovirus_Pol_polyprotein"/>
</dbReference>
<dbReference type="Pfam" id="PF00078">
    <property type="entry name" value="RVT_1"/>
    <property type="match status" value="1"/>
</dbReference>
<dbReference type="InterPro" id="IPR001584">
    <property type="entry name" value="Integrase_cat-core"/>
</dbReference>
<dbReference type="PROSITE" id="PS50994">
    <property type="entry name" value="INTEGRASE"/>
    <property type="match status" value="1"/>
</dbReference>
<dbReference type="InterPro" id="IPR012337">
    <property type="entry name" value="RNaseH-like_sf"/>
</dbReference>
<evidence type="ECO:0000256" key="1">
    <source>
        <dbReference type="ARBA" id="ARBA00012493"/>
    </source>
</evidence>
<dbReference type="SUPFAM" id="SSF53098">
    <property type="entry name" value="Ribonuclease H-like"/>
    <property type="match status" value="1"/>
</dbReference>
<dbReference type="Gene3D" id="3.10.10.10">
    <property type="entry name" value="HIV Type 1 Reverse Transcriptase, subunit A, domain 1"/>
    <property type="match status" value="1"/>
</dbReference>
<dbReference type="InterPro" id="IPR041588">
    <property type="entry name" value="Integrase_H2C2"/>
</dbReference>
<evidence type="ECO:0000256" key="5">
    <source>
        <dbReference type="ARBA" id="ARBA00022759"/>
    </source>
</evidence>
<dbReference type="Gene3D" id="3.30.70.270">
    <property type="match status" value="2"/>
</dbReference>
<keyword evidence="3" id="KW-0548">Nucleotidyltransferase</keyword>
<name>A0A2S2QIS3_9HEMI</name>
<accession>A0A2S2QIS3</accession>
<evidence type="ECO:0000259" key="8">
    <source>
        <dbReference type="PROSITE" id="PS50878"/>
    </source>
</evidence>
<keyword evidence="4" id="KW-0540">Nuclease</keyword>
<gene>
    <name evidence="10" type="primary">TY3B-I_5</name>
    <name evidence="10" type="ORF">g.57346</name>
</gene>
<dbReference type="GO" id="GO:0042575">
    <property type="term" value="C:DNA polymerase complex"/>
    <property type="evidence" value="ECO:0007669"/>
    <property type="project" value="UniProtKB-ARBA"/>
</dbReference>
<proteinExistence type="predicted"/>
<keyword evidence="7" id="KW-0695">RNA-directed DNA polymerase</keyword>
<dbReference type="Pfam" id="PF17917">
    <property type="entry name" value="RT_RNaseH"/>
    <property type="match status" value="1"/>
</dbReference>
<sequence length="925" mass="106336">MNLSDVDYRIKKGQTVTRGVLFTEDKTQTTNREVNTEPIRIDEIISDLSSDQVEDVCIVLNEYKELVARNLRQVGCTNLAEMKLNLKDEQPVVYRPYRLSFHERQKVRELIEELKGANIVEDSSSPYASPIVLMKKKTGDVRMCVDYRELNKKTVPDKYPLPRIDDQLDRLYSNNFFTSLDLFSGYYQVPIKDPSTREKTSFITPDGHYQFKRMPFGPTNCPAIFSRMVSLALGNLLFSVALAYLDDIIIPSKDVGEGIEKLKLVLEALKDAGLTIRLEKCRFFMRRLDYLGFEISSSGIEPGKRKILAVENFPIPKNVRAVRGFVGLVSFFRRFIKGFAVIARPITDLLAKNIPFIWGKEQEKSFEILKNALTKKPILAMYNPEGYTDGVAGVLMQRQLDGKLHPVSYYSRKTSKEEAKYHSYELEALAIVCTLERFRIYLIGIYFIIRTDCNSLKLLADKRDLNPRIGRWFMKLSEYNYGIEYMSGSQNLVSDALSRGPVETEIEPEVASLHVFSIINTTDWIAALQRDSAEVALIISKLDEKDGTVVDKYAMEDGRLYRTTKGRWRLYLPDELRYDIVHEAHKDLSHLGIDKTFSRVKENFYFPKMHDFISKYVNRCISCLYFKIPRKGATYWHPLEKGDTPFHTIHVDHVGPFVLTERENKYVLAIVDGFSKYVVLRAVRDTTADETLIFIKEFIYHYGRPTRIISDQGTAFTAAVFEKFCREHFIIHVKVSSKSPRSNGQVEIVNGVAIKCLSMITKDSDNSDWDLRLVEVQWSLNNSTSRVTKCKPFDVIHRYSANGLTENPLISEIKQLNEKLGKNGNKCNPTISLRKHIDKEKKRIASRATAPEKFSEGDLVLVRWDAPATGYSRKLEPKYRGSYQIIKALRFDRYVVGDIPGEQVSHKPYKKVVGFDRLKLVKLNC</sequence>
<dbReference type="GO" id="GO:0003676">
    <property type="term" value="F:nucleic acid binding"/>
    <property type="evidence" value="ECO:0007669"/>
    <property type="project" value="InterPro"/>
</dbReference>
<dbReference type="CDD" id="cd09274">
    <property type="entry name" value="RNase_HI_RT_Ty3"/>
    <property type="match status" value="1"/>
</dbReference>
<dbReference type="InterPro" id="IPR036397">
    <property type="entry name" value="RNaseH_sf"/>
</dbReference>
<protein>
    <recommendedName>
        <fullName evidence="1">RNA-directed DNA polymerase</fullName>
        <ecNumber evidence="1">2.7.7.49</ecNumber>
    </recommendedName>
</protein>
<dbReference type="GO" id="GO:0016787">
    <property type="term" value="F:hydrolase activity"/>
    <property type="evidence" value="ECO:0007669"/>
    <property type="project" value="UniProtKB-KW"/>
</dbReference>
<evidence type="ECO:0000256" key="3">
    <source>
        <dbReference type="ARBA" id="ARBA00022695"/>
    </source>
</evidence>
<dbReference type="CDD" id="cd01647">
    <property type="entry name" value="RT_LTR"/>
    <property type="match status" value="1"/>
</dbReference>
<dbReference type="OrthoDB" id="6580001at2759"/>
<keyword evidence="2" id="KW-0808">Transferase</keyword>
<evidence type="ECO:0000256" key="6">
    <source>
        <dbReference type="ARBA" id="ARBA00022801"/>
    </source>
</evidence>
<dbReference type="EMBL" id="GGMS01008442">
    <property type="protein sequence ID" value="MBY77645.1"/>
    <property type="molecule type" value="Transcribed_RNA"/>
</dbReference>
<evidence type="ECO:0000256" key="4">
    <source>
        <dbReference type="ARBA" id="ARBA00022722"/>
    </source>
</evidence>
<dbReference type="InterPro" id="IPR000477">
    <property type="entry name" value="RT_dom"/>
</dbReference>
<evidence type="ECO:0000256" key="2">
    <source>
        <dbReference type="ARBA" id="ARBA00022679"/>
    </source>
</evidence>
<keyword evidence="5" id="KW-0255">Endonuclease</keyword>
<dbReference type="InterPro" id="IPR043502">
    <property type="entry name" value="DNA/RNA_pol_sf"/>
</dbReference>
<dbReference type="Pfam" id="PF17921">
    <property type="entry name" value="Integrase_H2C2"/>
    <property type="match status" value="1"/>
</dbReference>
<dbReference type="Pfam" id="PF00665">
    <property type="entry name" value="rve"/>
    <property type="match status" value="1"/>
</dbReference>
<evidence type="ECO:0000256" key="7">
    <source>
        <dbReference type="ARBA" id="ARBA00022918"/>
    </source>
</evidence>
<reference evidence="10" key="1">
    <citation type="submission" date="2018-04" db="EMBL/GenBank/DDBJ databases">
        <title>Transcriptome assembly of Sipha flava.</title>
        <authorList>
            <person name="Scully E.D."/>
            <person name="Geib S.M."/>
            <person name="Palmer N.A."/>
            <person name="Koch K."/>
            <person name="Bradshaw J."/>
            <person name="Heng-Moss T."/>
            <person name="Sarath G."/>
        </authorList>
    </citation>
    <scope>NUCLEOTIDE SEQUENCE</scope>
</reference>
<dbReference type="PROSITE" id="PS50878">
    <property type="entry name" value="RT_POL"/>
    <property type="match status" value="1"/>
</dbReference>
<keyword evidence="6" id="KW-0378">Hydrolase</keyword>
<evidence type="ECO:0000259" key="9">
    <source>
        <dbReference type="PROSITE" id="PS50994"/>
    </source>
</evidence>
<dbReference type="AlphaFoldDB" id="A0A2S2QIS3"/>